<evidence type="ECO:0000256" key="2">
    <source>
        <dbReference type="ARBA" id="ARBA00013064"/>
    </source>
</evidence>
<dbReference type="InterPro" id="IPR050561">
    <property type="entry name" value="PTP"/>
</dbReference>
<evidence type="ECO:0000259" key="5">
    <source>
        <dbReference type="PROSITE" id="PS50054"/>
    </source>
</evidence>
<dbReference type="CDD" id="cd17657">
    <property type="entry name" value="CDC14_N"/>
    <property type="match status" value="1"/>
</dbReference>
<dbReference type="PANTHER" id="PTHR23339">
    <property type="entry name" value="TYROSINE SPECIFIC PROTEIN PHOSPHATASE AND DUAL SPECIFICITY PROTEIN PHOSPHATASE"/>
    <property type="match status" value="1"/>
</dbReference>
<keyword evidence="4" id="KW-0904">Protein phosphatase</keyword>
<dbReference type="EMBL" id="VJMH01005199">
    <property type="protein sequence ID" value="KAF0699080.1"/>
    <property type="molecule type" value="Genomic_DNA"/>
</dbReference>
<keyword evidence="9" id="KW-1185">Reference proteome</keyword>
<dbReference type="InterPro" id="IPR016130">
    <property type="entry name" value="Tyr_Pase_AS"/>
</dbReference>
<dbReference type="Gene3D" id="3.90.190.10">
    <property type="entry name" value="Protein tyrosine phosphatase superfamily"/>
    <property type="match status" value="2"/>
</dbReference>
<dbReference type="OrthoDB" id="266663at2759"/>
<reference evidence="8 9" key="1">
    <citation type="submission" date="2019-03" db="EMBL/GenBank/DDBJ databases">
        <authorList>
            <person name="Gaulin E."/>
            <person name="Dumas B."/>
        </authorList>
    </citation>
    <scope>NUCLEOTIDE SEQUENCE [LARGE SCALE GENOMIC DNA]</scope>
    <source>
        <strain evidence="8">CBS 568.67</strain>
    </source>
</reference>
<evidence type="ECO:0000256" key="4">
    <source>
        <dbReference type="ARBA" id="ARBA00022912"/>
    </source>
</evidence>
<dbReference type="SMART" id="SM00195">
    <property type="entry name" value="DSPc"/>
    <property type="match status" value="1"/>
</dbReference>
<dbReference type="SUPFAM" id="SSF52799">
    <property type="entry name" value="(Phosphotyrosine protein) phosphatases II"/>
    <property type="match status" value="2"/>
</dbReference>
<reference evidence="7" key="2">
    <citation type="submission" date="2019-06" db="EMBL/GenBank/DDBJ databases">
        <title>Genomics analysis of Aphanomyces spp. identifies a new class of oomycete effector associated with host adaptation.</title>
        <authorList>
            <person name="Gaulin E."/>
        </authorList>
    </citation>
    <scope>NUCLEOTIDE SEQUENCE</scope>
    <source>
        <strain evidence="7">CBS 578.67</strain>
    </source>
</reference>
<dbReference type="FunFam" id="3.90.190.10:FF:000006">
    <property type="entry name" value="Dual specificity protein phosphatase CDC14B"/>
    <property type="match status" value="1"/>
</dbReference>
<dbReference type="AlphaFoldDB" id="A0A485KR30"/>
<dbReference type="CDD" id="cd14499">
    <property type="entry name" value="CDC14_C"/>
    <property type="match status" value="1"/>
</dbReference>
<keyword evidence="3" id="KW-0378">Hydrolase</keyword>
<feature type="domain" description="Tyrosine-protein phosphatase" evidence="5">
    <location>
        <begin position="171"/>
        <end position="332"/>
    </location>
</feature>
<proteinExistence type="inferred from homology"/>
<dbReference type="Pfam" id="PF14671">
    <property type="entry name" value="DSPn"/>
    <property type="match status" value="1"/>
</dbReference>
<dbReference type="PROSITE" id="PS50054">
    <property type="entry name" value="TYR_PHOSPHATASE_DUAL"/>
    <property type="match status" value="1"/>
</dbReference>
<evidence type="ECO:0000313" key="7">
    <source>
        <dbReference type="EMBL" id="KAF0699080.1"/>
    </source>
</evidence>
<dbReference type="InterPro" id="IPR044506">
    <property type="entry name" value="CDC14_C"/>
</dbReference>
<evidence type="ECO:0000256" key="1">
    <source>
        <dbReference type="ARBA" id="ARBA00007315"/>
    </source>
</evidence>
<dbReference type="EMBL" id="CAADRA010005220">
    <property type="protein sequence ID" value="VFT87227.1"/>
    <property type="molecule type" value="Genomic_DNA"/>
</dbReference>
<gene>
    <name evidence="8" type="primary">Aste57867_10353</name>
    <name evidence="7" type="ORF">As57867_010313</name>
    <name evidence="8" type="ORF">ASTE57867_10353</name>
</gene>
<dbReference type="Pfam" id="PF22785">
    <property type="entry name" value="Tc-R-P"/>
    <property type="match status" value="1"/>
</dbReference>
<dbReference type="InterPro" id="IPR029021">
    <property type="entry name" value="Prot-tyrosine_phosphatase-like"/>
</dbReference>
<comment type="similarity">
    <text evidence="1">Belongs to the protein-tyrosine phosphatase family. Non-receptor class CDC14 subfamily.</text>
</comment>
<sequence>MERLAIIDGVDFAVVEDWDTFVAPQQQDGEVWIALENDESLHYTRYFADFGPLNLAQTYRFGLRLQVIVQSCRRAVCYCSTHRHRLTNAVTLLTLYCVLFRGQRAADAVRSFHSLQKHLIPYRDAAFTICTFGVTVLDCALAVEKAMQSGLWDKQTFDVEWYERHSKLEFGDLNWIVPGKLLAFSGPLAQKREVAPNAYALIAEDYAKLFKSLGVSCVVRLNEQCYDRKKFVHAGLTHVDLIYPDGSTPSDGLLAKFISICDRELGAVAVHCKAGLGRTGTNIAAFLIKRYRLTASEAIAWVRLCRPGSIVGPQQHFLELKQTKLWQMQPQSVSPPPIRKHSKRQVAAKTSKQVLTTDLKAALTLN</sequence>
<dbReference type="InterPro" id="IPR020422">
    <property type="entry name" value="TYR_PHOSPHATASE_DUAL_dom"/>
</dbReference>
<evidence type="ECO:0000256" key="3">
    <source>
        <dbReference type="ARBA" id="ARBA00022801"/>
    </source>
</evidence>
<accession>A0A485KR30</accession>
<evidence type="ECO:0000313" key="8">
    <source>
        <dbReference type="EMBL" id="VFT87227.1"/>
    </source>
</evidence>
<organism evidence="8 9">
    <name type="scientific">Aphanomyces stellatus</name>
    <dbReference type="NCBI Taxonomy" id="120398"/>
    <lineage>
        <taxon>Eukaryota</taxon>
        <taxon>Sar</taxon>
        <taxon>Stramenopiles</taxon>
        <taxon>Oomycota</taxon>
        <taxon>Saprolegniomycetes</taxon>
        <taxon>Saprolegniales</taxon>
        <taxon>Verrucalvaceae</taxon>
        <taxon>Aphanomyces</taxon>
    </lineage>
</organism>
<evidence type="ECO:0000259" key="6">
    <source>
        <dbReference type="PROSITE" id="PS50056"/>
    </source>
</evidence>
<name>A0A485KR30_9STRA</name>
<protein>
    <recommendedName>
        <fullName evidence="2">protein-tyrosine-phosphatase</fullName>
        <ecNumber evidence="2">3.1.3.48</ecNumber>
    </recommendedName>
</protein>
<feature type="domain" description="Tyrosine specific protein phosphatases" evidence="6">
    <location>
        <begin position="255"/>
        <end position="317"/>
    </location>
</feature>
<evidence type="ECO:0000313" key="9">
    <source>
        <dbReference type="Proteomes" id="UP000332933"/>
    </source>
</evidence>
<dbReference type="Proteomes" id="UP000332933">
    <property type="component" value="Unassembled WGS sequence"/>
</dbReference>
<dbReference type="PROSITE" id="PS50056">
    <property type="entry name" value="TYR_PHOSPHATASE_2"/>
    <property type="match status" value="1"/>
</dbReference>
<dbReference type="InterPro" id="IPR000387">
    <property type="entry name" value="Tyr_Pase_dom"/>
</dbReference>
<dbReference type="GO" id="GO:0004725">
    <property type="term" value="F:protein tyrosine phosphatase activity"/>
    <property type="evidence" value="ECO:0007669"/>
    <property type="project" value="UniProtKB-EC"/>
</dbReference>
<dbReference type="EC" id="3.1.3.48" evidence="2"/>
<dbReference type="InterPro" id="IPR029260">
    <property type="entry name" value="DSPn"/>
</dbReference>
<dbReference type="PROSITE" id="PS00383">
    <property type="entry name" value="TYR_PHOSPHATASE_1"/>
    <property type="match status" value="1"/>
</dbReference>